<dbReference type="Pfam" id="PF09842">
    <property type="entry name" value="DUF2069"/>
    <property type="match status" value="1"/>
</dbReference>
<keyword evidence="1" id="KW-1133">Transmembrane helix</keyword>
<keyword evidence="1" id="KW-0812">Transmembrane</keyword>
<evidence type="ECO:0000313" key="2">
    <source>
        <dbReference type="EMBL" id="GHE44229.1"/>
    </source>
</evidence>
<feature type="transmembrane region" description="Helical" evidence="1">
    <location>
        <begin position="29"/>
        <end position="47"/>
    </location>
</feature>
<comment type="caution">
    <text evidence="2">The sequence shown here is derived from an EMBL/GenBank/DDBJ whole genome shotgun (WGS) entry which is preliminary data.</text>
</comment>
<feature type="transmembrane region" description="Helical" evidence="1">
    <location>
        <begin position="54"/>
        <end position="74"/>
    </location>
</feature>
<evidence type="ECO:0008006" key="4">
    <source>
        <dbReference type="Google" id="ProtNLM"/>
    </source>
</evidence>
<feature type="transmembrane region" description="Helical" evidence="1">
    <location>
        <begin position="80"/>
        <end position="101"/>
    </location>
</feature>
<dbReference type="RefSeq" id="WP_146475293.1">
    <property type="nucleotide sequence ID" value="NZ_BNCF01000022.1"/>
</dbReference>
<dbReference type="Proteomes" id="UP000636453">
    <property type="component" value="Unassembled WGS sequence"/>
</dbReference>
<sequence length="110" mass="11761">MSARVLLVASLLALGALYLAWFAGRPYAAIAWSLLALPPLLLAVLVWRGVQRAGFLAALLALLWFSHGVMEAWVNAADRAWALAAVALSLLVVGAASAPGLRARFGRRRR</sequence>
<name>A0A918ZCC3_9GAMM</name>
<evidence type="ECO:0000313" key="3">
    <source>
        <dbReference type="Proteomes" id="UP000636453"/>
    </source>
</evidence>
<accession>A0A918ZCC3</accession>
<reference evidence="2" key="1">
    <citation type="journal article" date="2014" name="Int. J. Syst. Evol. Microbiol.">
        <title>Complete genome sequence of Corynebacterium casei LMG S-19264T (=DSM 44701T), isolated from a smear-ripened cheese.</title>
        <authorList>
            <consortium name="US DOE Joint Genome Institute (JGI-PGF)"/>
            <person name="Walter F."/>
            <person name="Albersmeier A."/>
            <person name="Kalinowski J."/>
            <person name="Ruckert C."/>
        </authorList>
    </citation>
    <scope>NUCLEOTIDE SEQUENCE</scope>
    <source>
        <strain evidence="2">KCTC 32020</strain>
    </source>
</reference>
<keyword evidence="1" id="KW-0472">Membrane</keyword>
<organism evidence="2 3">
    <name type="scientific">Vulcaniibacterium thermophilum</name>
    <dbReference type="NCBI Taxonomy" id="1169913"/>
    <lineage>
        <taxon>Bacteria</taxon>
        <taxon>Pseudomonadati</taxon>
        <taxon>Pseudomonadota</taxon>
        <taxon>Gammaproteobacteria</taxon>
        <taxon>Lysobacterales</taxon>
        <taxon>Lysobacteraceae</taxon>
        <taxon>Vulcaniibacterium</taxon>
    </lineage>
</organism>
<protein>
    <recommendedName>
        <fullName evidence="4">DUF2069 domain-containing protein</fullName>
    </recommendedName>
</protein>
<dbReference type="AlphaFoldDB" id="A0A918ZCC3"/>
<gene>
    <name evidence="2" type="ORF">GCM10007167_27480</name>
</gene>
<dbReference type="EMBL" id="BNCF01000022">
    <property type="protein sequence ID" value="GHE44229.1"/>
    <property type="molecule type" value="Genomic_DNA"/>
</dbReference>
<dbReference type="InterPro" id="IPR018643">
    <property type="entry name" value="DUF2069_membrane"/>
</dbReference>
<reference evidence="2" key="2">
    <citation type="submission" date="2020-09" db="EMBL/GenBank/DDBJ databases">
        <authorList>
            <person name="Sun Q."/>
            <person name="Kim S."/>
        </authorList>
    </citation>
    <scope>NUCLEOTIDE SEQUENCE</scope>
    <source>
        <strain evidence="2">KCTC 32020</strain>
    </source>
</reference>
<keyword evidence="3" id="KW-1185">Reference proteome</keyword>
<evidence type="ECO:0000256" key="1">
    <source>
        <dbReference type="SAM" id="Phobius"/>
    </source>
</evidence>
<proteinExistence type="predicted"/>